<comment type="caution">
    <text evidence="3">The sequence shown here is derived from an EMBL/GenBank/DDBJ whole genome shotgun (WGS) entry which is preliminary data.</text>
</comment>
<evidence type="ECO:0000313" key="5">
    <source>
        <dbReference type="Proteomes" id="UP001642409"/>
    </source>
</evidence>
<dbReference type="EMBL" id="CATOUU010001114">
    <property type="protein sequence ID" value="CAI9972676.1"/>
    <property type="molecule type" value="Genomic_DNA"/>
</dbReference>
<dbReference type="Gene3D" id="2.20.110.10">
    <property type="entry name" value="Histone H3 K4-specific methyltransferase SET7/9 N-terminal domain"/>
    <property type="match status" value="6"/>
</dbReference>
<dbReference type="InterPro" id="IPR003409">
    <property type="entry name" value="MORN"/>
</dbReference>
<dbReference type="SUPFAM" id="SSF82185">
    <property type="entry name" value="Histone H3 K4-specific methyltransferase SET7/9 N-terminal domain"/>
    <property type="match status" value="5"/>
</dbReference>
<dbReference type="PANTHER" id="PTHR43215:SF14">
    <property type="entry name" value="RADIAL SPOKE HEAD 1 HOMOLOG"/>
    <property type="match status" value="1"/>
</dbReference>
<dbReference type="SMART" id="SM00698">
    <property type="entry name" value="MORN"/>
    <property type="match status" value="12"/>
</dbReference>
<name>A0AA86R775_9EUKA</name>
<keyword evidence="5" id="KW-1185">Reference proteome</keyword>
<keyword evidence="2" id="KW-0472">Membrane</keyword>
<protein>
    <recommendedName>
        <fullName evidence="6">MORN repeat protein</fullName>
    </recommendedName>
</protein>
<evidence type="ECO:0000313" key="4">
    <source>
        <dbReference type="EMBL" id="CAL6024613.1"/>
    </source>
</evidence>
<evidence type="ECO:0000256" key="1">
    <source>
        <dbReference type="ARBA" id="ARBA00022737"/>
    </source>
</evidence>
<dbReference type="AlphaFoldDB" id="A0AA86R775"/>
<dbReference type="Proteomes" id="UP001642409">
    <property type="component" value="Unassembled WGS sequence"/>
</dbReference>
<keyword evidence="2" id="KW-1133">Transmembrane helix</keyword>
<reference evidence="4 5" key="2">
    <citation type="submission" date="2024-07" db="EMBL/GenBank/DDBJ databases">
        <authorList>
            <person name="Akdeniz Z."/>
        </authorList>
    </citation>
    <scope>NUCLEOTIDE SEQUENCE [LARGE SCALE GENOMIC DNA]</scope>
</reference>
<accession>A0AA86R775</accession>
<dbReference type="EMBL" id="CAXDID020000096">
    <property type="protein sequence ID" value="CAL6024613.1"/>
    <property type="molecule type" value="Genomic_DNA"/>
</dbReference>
<evidence type="ECO:0000256" key="2">
    <source>
        <dbReference type="SAM" id="Phobius"/>
    </source>
</evidence>
<organism evidence="3">
    <name type="scientific">Hexamita inflata</name>
    <dbReference type="NCBI Taxonomy" id="28002"/>
    <lineage>
        <taxon>Eukaryota</taxon>
        <taxon>Metamonada</taxon>
        <taxon>Diplomonadida</taxon>
        <taxon>Hexamitidae</taxon>
        <taxon>Hexamitinae</taxon>
        <taxon>Hexamita</taxon>
    </lineage>
</organism>
<dbReference type="Pfam" id="PF02493">
    <property type="entry name" value="MORN"/>
    <property type="match status" value="12"/>
</dbReference>
<keyword evidence="2" id="KW-0812">Transmembrane</keyword>
<dbReference type="PANTHER" id="PTHR43215">
    <property type="entry name" value="RADIAL SPOKE HEAD 1 HOMOLOG"/>
    <property type="match status" value="1"/>
</dbReference>
<sequence>MRTNGMNWAQNQKGQVFCIAVQNRITVTFSLKMTCTGPENYAIIQVIFLKPRVYGIVENLFIRVSKKRFWLEIHTFSIIVCRQGNEYAMQNHEKVPISLKEFQWSVQQKQCIYEIVNYVYFIIVSSTTKLYFGIYLYSTLYIILKSRFRIFIRLQIICSDQVNVKLQLGVANNFNQNASNNHMLTYFDLFSYLDLPDLRIIIYHLYYNIFAEIQYQPLHSMKVQIVPRTLDEQQQLSPSIKITTKHIFYGNGTITFKSGLKITFDFEDDSQTGPGSCTFPNGDQFGGYFKNCLFNGKGTYSFANGDKYTGIWVDNELSQGTAVYANEVKYVGSFENGKRSGQASLTYKKNIFRGLFEDDLVVGGLVQYRNGEQYSVFDANPYIIDILINQNQIYSNEKVIKTKTLLQGAKYERKQLEIFVIEGWFVNSKLQGTGYCIWLSGDYYIGTFTNNVPNGTGFFKSTSYKYYGSIKMEKYEGEGKMIYANGNMYEGFWENNVQEGVGCITTVNENTFEGLFKKGKIVSGLITFVNGDKYTVLKANCHFIDSFIEKLMQKVFFDQSTLSQSDLQKIFKGQLSIVDDEEQTMKTTIQTVNSIKKMEFGTVNYANGDVYSGNWANGMRNGTGKQIFSNGDEYEGEWMNDQYHGLGVLTFADGSQYSGTFVNNLYSEGVLFCTDRCCYSGPFLNGREHGLGQKTWPNQTILKGNFKNGRVSGACTIKFIEGSVFFGICEENRQLSGTFTYPDGTKTILNSNIDDGFERASDIQFMNLVIDKLQNNAFNKKNVLKRVETNNQIQEGWFQDDKLEDFGFTYQKHNFTYVGMYKNGLCNGKGKQTWSSGDSYEGDFKNDTLHGKGVFTNADFNNKIIGTFCNGLFQEGIVEFANGKKVKVKKSENKQMGHQIAEKLMNTKEFNIKCLTEEEKELVEEE</sequence>
<keyword evidence="1" id="KW-0677">Repeat</keyword>
<proteinExistence type="predicted"/>
<evidence type="ECO:0000313" key="3">
    <source>
        <dbReference type="EMBL" id="CAI9972676.1"/>
    </source>
</evidence>
<reference evidence="3" key="1">
    <citation type="submission" date="2023-06" db="EMBL/GenBank/DDBJ databases">
        <authorList>
            <person name="Kurt Z."/>
        </authorList>
    </citation>
    <scope>NUCLEOTIDE SEQUENCE</scope>
</reference>
<evidence type="ECO:0008006" key="6">
    <source>
        <dbReference type="Google" id="ProtNLM"/>
    </source>
</evidence>
<gene>
    <name evidence="4" type="ORF">HINF_LOCUS29700</name>
    <name evidence="3" type="ORF">HINF_LOCUS60321</name>
</gene>
<feature type="transmembrane region" description="Helical" evidence="2">
    <location>
        <begin position="118"/>
        <end position="144"/>
    </location>
</feature>